<sequence length="104" mass="11735">MKKHVFGLMLLVITFCAFPNSVLAIEKPPINKTVKSDDIPEEIKVLINRLNEIKALDKSALNRLEKKELRKEVRTIKQKVRSTGNGIYISSGAIILILLLIIIL</sequence>
<feature type="chain" id="PRO_5009915848" description="Seryl-tRNA synthetase" evidence="2">
    <location>
        <begin position="25"/>
        <end position="104"/>
    </location>
</feature>
<keyword evidence="1" id="KW-0472">Membrane</keyword>
<reference evidence="3 4" key="1">
    <citation type="submission" date="2016-11" db="EMBL/GenBank/DDBJ databases">
        <authorList>
            <person name="Jaros S."/>
            <person name="Januszkiewicz K."/>
            <person name="Wedrychowicz H."/>
        </authorList>
    </citation>
    <scope>NUCLEOTIDE SEQUENCE [LARGE SCALE GENOMIC DNA]</scope>
    <source>
        <strain evidence="3 4">CGMCC 1.12213</strain>
    </source>
</reference>
<protein>
    <recommendedName>
        <fullName evidence="5">Seryl-tRNA synthetase</fullName>
    </recommendedName>
</protein>
<dbReference type="EMBL" id="FQYK01000001">
    <property type="protein sequence ID" value="SHI39667.1"/>
    <property type="molecule type" value="Genomic_DNA"/>
</dbReference>
<organism evidence="3 4">
    <name type="scientific">Algibacter luteus</name>
    <dbReference type="NCBI Taxonomy" id="1178825"/>
    <lineage>
        <taxon>Bacteria</taxon>
        <taxon>Pseudomonadati</taxon>
        <taxon>Bacteroidota</taxon>
        <taxon>Flavobacteriia</taxon>
        <taxon>Flavobacteriales</taxon>
        <taxon>Flavobacteriaceae</taxon>
        <taxon>Algibacter</taxon>
    </lineage>
</organism>
<dbReference type="Proteomes" id="UP000184396">
    <property type="component" value="Unassembled WGS sequence"/>
</dbReference>
<dbReference type="OrthoDB" id="799395at2"/>
<evidence type="ECO:0000313" key="4">
    <source>
        <dbReference type="Proteomes" id="UP000184396"/>
    </source>
</evidence>
<evidence type="ECO:0000256" key="1">
    <source>
        <dbReference type="SAM" id="Phobius"/>
    </source>
</evidence>
<dbReference type="eggNOG" id="ENOG50339CH">
    <property type="taxonomic scope" value="Bacteria"/>
</dbReference>
<keyword evidence="1" id="KW-0812">Transmembrane</keyword>
<dbReference type="AlphaFoldDB" id="A0A1M6ATA9"/>
<dbReference type="RefSeq" id="WP_019386063.1">
    <property type="nucleotide sequence ID" value="NZ_ALIH01000001.1"/>
</dbReference>
<accession>A0A1M6ATA9</accession>
<keyword evidence="4" id="KW-1185">Reference proteome</keyword>
<dbReference type="STRING" id="1178825.SAMN05216261_0606"/>
<keyword evidence="2" id="KW-0732">Signal</keyword>
<proteinExistence type="predicted"/>
<gene>
    <name evidence="3" type="ORF">SAMN05216261_0606</name>
</gene>
<feature type="transmembrane region" description="Helical" evidence="1">
    <location>
        <begin position="86"/>
        <end position="103"/>
    </location>
</feature>
<feature type="signal peptide" evidence="2">
    <location>
        <begin position="1"/>
        <end position="24"/>
    </location>
</feature>
<evidence type="ECO:0000313" key="3">
    <source>
        <dbReference type="EMBL" id="SHI39667.1"/>
    </source>
</evidence>
<evidence type="ECO:0008006" key="5">
    <source>
        <dbReference type="Google" id="ProtNLM"/>
    </source>
</evidence>
<evidence type="ECO:0000256" key="2">
    <source>
        <dbReference type="SAM" id="SignalP"/>
    </source>
</evidence>
<name>A0A1M6ATA9_9FLAO</name>
<keyword evidence="1" id="KW-1133">Transmembrane helix</keyword>